<gene>
    <name evidence="1" type="ORF">CR513_59915</name>
</gene>
<sequence>MREESIKRRSATFASRVMTLRRTTQKERNGLKRKGFLSIQTIRRTEKFLYMGNKMKTRIEGIETYILILDIGCHVDLEGPKLRMYRPNQEHSDPIEASWPD</sequence>
<organism evidence="1 2">
    <name type="scientific">Mucuna pruriens</name>
    <name type="common">Velvet bean</name>
    <name type="synonym">Dolichos pruriens</name>
    <dbReference type="NCBI Taxonomy" id="157652"/>
    <lineage>
        <taxon>Eukaryota</taxon>
        <taxon>Viridiplantae</taxon>
        <taxon>Streptophyta</taxon>
        <taxon>Embryophyta</taxon>
        <taxon>Tracheophyta</taxon>
        <taxon>Spermatophyta</taxon>
        <taxon>Magnoliopsida</taxon>
        <taxon>eudicotyledons</taxon>
        <taxon>Gunneridae</taxon>
        <taxon>Pentapetalae</taxon>
        <taxon>rosids</taxon>
        <taxon>fabids</taxon>
        <taxon>Fabales</taxon>
        <taxon>Fabaceae</taxon>
        <taxon>Papilionoideae</taxon>
        <taxon>50 kb inversion clade</taxon>
        <taxon>NPAAA clade</taxon>
        <taxon>indigoferoid/millettioid clade</taxon>
        <taxon>Phaseoleae</taxon>
        <taxon>Mucuna</taxon>
    </lineage>
</organism>
<evidence type="ECO:0000313" key="2">
    <source>
        <dbReference type="Proteomes" id="UP000257109"/>
    </source>
</evidence>
<keyword evidence="2" id="KW-1185">Reference proteome</keyword>
<evidence type="ECO:0000313" key="1">
    <source>
        <dbReference type="EMBL" id="RDX61817.1"/>
    </source>
</evidence>
<dbReference type="EMBL" id="QJKJ01015885">
    <property type="protein sequence ID" value="RDX61817.1"/>
    <property type="molecule type" value="Genomic_DNA"/>
</dbReference>
<name>A0A371E741_MUCPR</name>
<proteinExistence type="predicted"/>
<dbReference type="Proteomes" id="UP000257109">
    <property type="component" value="Unassembled WGS sequence"/>
</dbReference>
<comment type="caution">
    <text evidence="1">The sequence shown here is derived from an EMBL/GenBank/DDBJ whole genome shotgun (WGS) entry which is preliminary data.</text>
</comment>
<feature type="non-terminal residue" evidence="1">
    <location>
        <position position="1"/>
    </location>
</feature>
<protein>
    <submittedName>
        <fullName evidence="1">Uncharacterized protein</fullName>
    </submittedName>
</protein>
<reference evidence="1" key="1">
    <citation type="submission" date="2018-05" db="EMBL/GenBank/DDBJ databases">
        <title>Draft genome of Mucuna pruriens seed.</title>
        <authorList>
            <person name="Nnadi N.E."/>
            <person name="Vos R."/>
            <person name="Hasami M.H."/>
            <person name="Devisetty U.K."/>
            <person name="Aguiy J.C."/>
        </authorList>
    </citation>
    <scope>NUCLEOTIDE SEQUENCE [LARGE SCALE GENOMIC DNA]</scope>
    <source>
        <strain evidence="1">JCA_2017</strain>
    </source>
</reference>
<accession>A0A371E741</accession>
<dbReference type="AlphaFoldDB" id="A0A371E741"/>